<dbReference type="PANTHER" id="PTHR37984:SF5">
    <property type="entry name" value="PROTEIN NYNRIN-LIKE"/>
    <property type="match status" value="1"/>
</dbReference>
<evidence type="ECO:0000259" key="7">
    <source>
        <dbReference type="Pfam" id="PF17917"/>
    </source>
</evidence>
<dbReference type="Pfam" id="PF17917">
    <property type="entry name" value="RT_RNaseH"/>
    <property type="match status" value="1"/>
</dbReference>
<dbReference type="InterPro" id="IPR043502">
    <property type="entry name" value="DNA/RNA_pol_sf"/>
</dbReference>
<evidence type="ECO:0000313" key="9">
    <source>
        <dbReference type="Proteomes" id="UP000639403"/>
    </source>
</evidence>
<accession>A0A8H7TXP2</accession>
<name>A0A8H7TXP2_9APHY</name>
<keyword evidence="2" id="KW-0548">Nucleotidyltransferase</keyword>
<keyword evidence="1" id="KW-0808">Transferase</keyword>
<dbReference type="GO" id="GO:0016787">
    <property type="term" value="F:hydrolase activity"/>
    <property type="evidence" value="ECO:0007669"/>
    <property type="project" value="UniProtKB-KW"/>
</dbReference>
<comment type="caution">
    <text evidence="8">The sequence shown here is derived from an EMBL/GenBank/DDBJ whole genome shotgun (WGS) entry which is preliminary data.</text>
</comment>
<organism evidence="8 9">
    <name type="scientific">Rhodonia placenta</name>
    <dbReference type="NCBI Taxonomy" id="104341"/>
    <lineage>
        <taxon>Eukaryota</taxon>
        <taxon>Fungi</taxon>
        <taxon>Dikarya</taxon>
        <taxon>Basidiomycota</taxon>
        <taxon>Agaricomycotina</taxon>
        <taxon>Agaricomycetes</taxon>
        <taxon>Polyporales</taxon>
        <taxon>Adustoporiaceae</taxon>
        <taxon>Rhodonia</taxon>
    </lineage>
</organism>
<reference evidence="8" key="2">
    <citation type="journal article" name="Front. Microbiol.">
        <title>Degradative Capacity of Two Strains of Rhodonia placenta: From Phenotype to Genotype.</title>
        <authorList>
            <person name="Kolle M."/>
            <person name="Horta M.A.C."/>
            <person name="Nowrousian M."/>
            <person name="Ohm R.A."/>
            <person name="Benz J.P."/>
            <person name="Pilgard A."/>
        </authorList>
    </citation>
    <scope>NUCLEOTIDE SEQUENCE</scope>
    <source>
        <strain evidence="8">FPRL280</strain>
    </source>
</reference>
<dbReference type="GO" id="GO:0004519">
    <property type="term" value="F:endonuclease activity"/>
    <property type="evidence" value="ECO:0007669"/>
    <property type="project" value="UniProtKB-KW"/>
</dbReference>
<keyword evidence="4" id="KW-0255">Endonuclease</keyword>
<keyword evidence="6" id="KW-0695">RNA-directed DNA polymerase</keyword>
<proteinExistence type="predicted"/>
<evidence type="ECO:0000313" key="8">
    <source>
        <dbReference type="EMBL" id="KAF9800794.1"/>
    </source>
</evidence>
<dbReference type="InterPro" id="IPR041373">
    <property type="entry name" value="RT_RNaseH"/>
</dbReference>
<dbReference type="SUPFAM" id="SSF56672">
    <property type="entry name" value="DNA/RNA polymerases"/>
    <property type="match status" value="1"/>
</dbReference>
<dbReference type="CDD" id="cd09274">
    <property type="entry name" value="RNase_HI_RT_Ty3"/>
    <property type="match status" value="1"/>
</dbReference>
<evidence type="ECO:0000256" key="4">
    <source>
        <dbReference type="ARBA" id="ARBA00022759"/>
    </source>
</evidence>
<dbReference type="InterPro" id="IPR050951">
    <property type="entry name" value="Retrovirus_Pol_polyprotein"/>
</dbReference>
<gene>
    <name evidence="8" type="ORF">IEO21_10294</name>
</gene>
<dbReference type="InterPro" id="IPR043128">
    <property type="entry name" value="Rev_trsase/Diguanyl_cyclase"/>
</dbReference>
<feature type="domain" description="Reverse transcriptase RNase H-like" evidence="7">
    <location>
        <begin position="174"/>
        <end position="270"/>
    </location>
</feature>
<evidence type="ECO:0000256" key="6">
    <source>
        <dbReference type="ARBA" id="ARBA00022918"/>
    </source>
</evidence>
<dbReference type="Gene3D" id="3.30.70.270">
    <property type="match status" value="1"/>
</dbReference>
<evidence type="ECO:0000256" key="3">
    <source>
        <dbReference type="ARBA" id="ARBA00022722"/>
    </source>
</evidence>
<keyword evidence="5" id="KW-0378">Hydrolase</keyword>
<keyword evidence="3" id="KW-0540">Nuclease</keyword>
<dbReference type="GO" id="GO:0003964">
    <property type="term" value="F:RNA-directed DNA polymerase activity"/>
    <property type="evidence" value="ECO:0007669"/>
    <property type="project" value="UniProtKB-KW"/>
</dbReference>
<sequence>MAAHGPSSRYNEETIPENDGIRRFVWEYAHVVYELFSRLERSGITASGMKIVLAMPVLDVLGAIASKEGLQLHHGLVNKVLKWSYPTNVSEVRGFIGTAGVGRKWIKGFSIIARPLTVLTRKSEDEFIFNEEARRTMDELKRLVTEVPVRKSIDYELGRLITQGTRASNHGLVVLAVDSSIYGAGWVLYQYVHVDKHPVLFGLCTFNPTESRYSQPKIELYGVFRAIKEVRHRIWGLHFRLEVDAKYLKQMIYEPDLPNAPMTRWVSYIQLFDFELEHIPANKHAAADGLSRRPRSADDSDESDGEQELEHLLGHGWYAIGSEIRHSLFLQLLPDLKMSRG</sequence>
<dbReference type="AlphaFoldDB" id="A0A8H7TXP2"/>
<reference evidence="8" key="1">
    <citation type="submission" date="2020-11" db="EMBL/GenBank/DDBJ databases">
        <authorList>
            <person name="Koelle M."/>
            <person name="Horta M.A.C."/>
            <person name="Nowrousian M."/>
            <person name="Ohm R.A."/>
            <person name="Benz P."/>
            <person name="Pilgard A."/>
        </authorList>
    </citation>
    <scope>NUCLEOTIDE SEQUENCE</scope>
    <source>
        <strain evidence="8">FPRL280</strain>
    </source>
</reference>
<dbReference type="PANTHER" id="PTHR37984">
    <property type="entry name" value="PROTEIN CBG26694"/>
    <property type="match status" value="1"/>
</dbReference>
<dbReference type="Proteomes" id="UP000639403">
    <property type="component" value="Unassembled WGS sequence"/>
</dbReference>
<evidence type="ECO:0000256" key="1">
    <source>
        <dbReference type="ARBA" id="ARBA00022679"/>
    </source>
</evidence>
<evidence type="ECO:0000256" key="2">
    <source>
        <dbReference type="ARBA" id="ARBA00022695"/>
    </source>
</evidence>
<protein>
    <recommendedName>
        <fullName evidence="7">Reverse transcriptase RNase H-like domain-containing protein</fullName>
    </recommendedName>
</protein>
<dbReference type="EMBL" id="JADOXO010000739">
    <property type="protein sequence ID" value="KAF9800794.1"/>
    <property type="molecule type" value="Genomic_DNA"/>
</dbReference>
<evidence type="ECO:0000256" key="5">
    <source>
        <dbReference type="ARBA" id="ARBA00022801"/>
    </source>
</evidence>